<reference evidence="2" key="1">
    <citation type="journal article" date="2005" name="Nature">
        <title>The map-based sequence of the rice genome.</title>
        <authorList>
            <consortium name="International rice genome sequencing project (IRGSP)"/>
            <person name="Matsumoto T."/>
            <person name="Wu J."/>
            <person name="Kanamori H."/>
            <person name="Katayose Y."/>
            <person name="Fujisawa M."/>
            <person name="Namiki N."/>
            <person name="Mizuno H."/>
            <person name="Yamamoto K."/>
            <person name="Antonio B.A."/>
            <person name="Baba T."/>
            <person name="Sakata K."/>
            <person name="Nagamura Y."/>
            <person name="Aoki H."/>
            <person name="Arikawa K."/>
            <person name="Arita K."/>
            <person name="Bito T."/>
            <person name="Chiden Y."/>
            <person name="Fujitsuka N."/>
            <person name="Fukunaka R."/>
            <person name="Hamada M."/>
            <person name="Harada C."/>
            <person name="Hayashi A."/>
            <person name="Hijishita S."/>
            <person name="Honda M."/>
            <person name="Hosokawa S."/>
            <person name="Ichikawa Y."/>
            <person name="Idonuma A."/>
            <person name="Iijima M."/>
            <person name="Ikeda M."/>
            <person name="Ikeno M."/>
            <person name="Ito K."/>
            <person name="Ito S."/>
            <person name="Ito T."/>
            <person name="Ito Y."/>
            <person name="Ito Y."/>
            <person name="Iwabuchi A."/>
            <person name="Kamiya K."/>
            <person name="Karasawa W."/>
            <person name="Kurita K."/>
            <person name="Katagiri S."/>
            <person name="Kikuta A."/>
            <person name="Kobayashi H."/>
            <person name="Kobayashi N."/>
            <person name="Machita K."/>
            <person name="Maehara T."/>
            <person name="Masukawa M."/>
            <person name="Mizubayashi T."/>
            <person name="Mukai Y."/>
            <person name="Nagasaki H."/>
            <person name="Nagata Y."/>
            <person name="Naito S."/>
            <person name="Nakashima M."/>
            <person name="Nakama Y."/>
            <person name="Nakamichi Y."/>
            <person name="Nakamura M."/>
            <person name="Meguro A."/>
            <person name="Negishi M."/>
            <person name="Ohta I."/>
            <person name="Ohta T."/>
            <person name="Okamoto M."/>
            <person name="Ono N."/>
            <person name="Saji S."/>
            <person name="Sakaguchi M."/>
            <person name="Sakai K."/>
            <person name="Shibata M."/>
            <person name="Shimokawa T."/>
            <person name="Song J."/>
            <person name="Takazaki Y."/>
            <person name="Terasawa K."/>
            <person name="Tsugane M."/>
            <person name="Tsuji K."/>
            <person name="Ueda S."/>
            <person name="Waki K."/>
            <person name="Yamagata H."/>
            <person name="Yamamoto M."/>
            <person name="Yamamoto S."/>
            <person name="Yamane H."/>
            <person name="Yoshiki S."/>
            <person name="Yoshihara R."/>
            <person name="Yukawa K."/>
            <person name="Zhong H."/>
            <person name="Yano M."/>
            <person name="Yuan Q."/>
            <person name="Ouyang S."/>
            <person name="Liu J."/>
            <person name="Jones K.M."/>
            <person name="Gansberger K."/>
            <person name="Moffat K."/>
            <person name="Hill J."/>
            <person name="Bera J."/>
            <person name="Fadrosh D."/>
            <person name="Jin S."/>
            <person name="Johri S."/>
            <person name="Kim M."/>
            <person name="Overton L."/>
            <person name="Reardon M."/>
            <person name="Tsitrin T."/>
            <person name="Vuong H."/>
            <person name="Weaver B."/>
            <person name="Ciecko A."/>
            <person name="Tallon L."/>
            <person name="Jackson J."/>
            <person name="Pai G."/>
            <person name="Aken S.V."/>
            <person name="Utterback T."/>
            <person name="Reidmuller S."/>
            <person name="Feldblyum T."/>
            <person name="Hsiao J."/>
            <person name="Zismann V."/>
            <person name="Iobst S."/>
            <person name="de Vazeille A.R."/>
            <person name="Buell C.R."/>
            <person name="Ying K."/>
            <person name="Li Y."/>
            <person name="Lu T."/>
            <person name="Huang Y."/>
            <person name="Zhao Q."/>
            <person name="Feng Q."/>
            <person name="Zhang L."/>
            <person name="Zhu J."/>
            <person name="Weng Q."/>
            <person name="Mu J."/>
            <person name="Lu Y."/>
            <person name="Fan D."/>
            <person name="Liu Y."/>
            <person name="Guan J."/>
            <person name="Zhang Y."/>
            <person name="Yu S."/>
            <person name="Liu X."/>
            <person name="Zhang Y."/>
            <person name="Hong G."/>
            <person name="Han B."/>
            <person name="Choisne N."/>
            <person name="Demange N."/>
            <person name="Orjeda G."/>
            <person name="Samain S."/>
            <person name="Cattolico L."/>
            <person name="Pelletier E."/>
            <person name="Couloux A."/>
            <person name="Segurens B."/>
            <person name="Wincker P."/>
            <person name="D'Hont A."/>
            <person name="Scarpelli C."/>
            <person name="Weissenbach J."/>
            <person name="Salanoubat M."/>
            <person name="Quetier F."/>
            <person name="Yu Y."/>
            <person name="Kim H.R."/>
            <person name="Rambo T."/>
            <person name="Currie J."/>
            <person name="Collura K."/>
            <person name="Luo M."/>
            <person name="Yang T."/>
            <person name="Ammiraju J.S.S."/>
            <person name="Engler F."/>
            <person name="Soderlund C."/>
            <person name="Wing R.A."/>
            <person name="Palmer L.E."/>
            <person name="de la Bastide M."/>
            <person name="Spiegel L."/>
            <person name="Nascimento L."/>
            <person name="Zutavern T."/>
            <person name="O'Shaughnessy A."/>
            <person name="Dike S."/>
            <person name="Dedhia N."/>
            <person name="Preston R."/>
            <person name="Balija V."/>
            <person name="McCombie W.R."/>
            <person name="Chow T."/>
            <person name="Chen H."/>
            <person name="Chung M."/>
            <person name="Chen C."/>
            <person name="Shaw J."/>
            <person name="Wu H."/>
            <person name="Hsiao K."/>
            <person name="Chao Y."/>
            <person name="Chu M."/>
            <person name="Cheng C."/>
            <person name="Hour A."/>
            <person name="Lee P."/>
            <person name="Lin S."/>
            <person name="Lin Y."/>
            <person name="Liou J."/>
            <person name="Liu S."/>
            <person name="Hsing Y."/>
            <person name="Raghuvanshi S."/>
            <person name="Mohanty A."/>
            <person name="Bharti A.K."/>
            <person name="Gaur A."/>
            <person name="Gupta V."/>
            <person name="Kumar D."/>
            <person name="Ravi V."/>
            <person name="Vij S."/>
            <person name="Kapur A."/>
            <person name="Khurana P."/>
            <person name="Khurana P."/>
            <person name="Khurana J.P."/>
            <person name="Tyagi A.K."/>
            <person name="Gaikwad K."/>
            <person name="Singh A."/>
            <person name="Dalal V."/>
            <person name="Srivastava S."/>
            <person name="Dixit A."/>
            <person name="Pal A.K."/>
            <person name="Ghazi I.A."/>
            <person name="Yadav M."/>
            <person name="Pandit A."/>
            <person name="Bhargava A."/>
            <person name="Sureshbabu K."/>
            <person name="Batra K."/>
            <person name="Sharma T.R."/>
            <person name="Mohapatra T."/>
            <person name="Singh N.K."/>
            <person name="Messing J."/>
            <person name="Nelson A.B."/>
            <person name="Fuks G."/>
            <person name="Kavchok S."/>
            <person name="Keizer G."/>
            <person name="Linton E."/>
            <person name="Llaca V."/>
            <person name="Song R."/>
            <person name="Tanyolac B."/>
            <person name="Young S."/>
            <person name="Ho-Il K."/>
            <person name="Hahn J.H."/>
            <person name="Sangsakoo G."/>
            <person name="Vanavichit A."/>
            <person name="de Mattos Luiz.A.T."/>
            <person name="Zimmer P.D."/>
            <person name="Malone G."/>
            <person name="Dellagostin O."/>
            <person name="de Oliveira A.C."/>
            <person name="Bevan M."/>
            <person name="Bancroft I."/>
            <person name="Minx P."/>
            <person name="Cordum H."/>
            <person name="Wilson R."/>
            <person name="Cheng Z."/>
            <person name="Jin W."/>
            <person name="Jiang J."/>
            <person name="Leong S.A."/>
            <person name="Iwama H."/>
            <person name="Gojobori T."/>
            <person name="Itoh T."/>
            <person name="Niimura Y."/>
            <person name="Fujii Y."/>
            <person name="Habara T."/>
            <person name="Sakai H."/>
            <person name="Sato Y."/>
            <person name="Wilson G."/>
            <person name="Kumar K."/>
            <person name="McCouch S."/>
            <person name="Juretic N."/>
            <person name="Hoen D."/>
            <person name="Wright S."/>
            <person name="Bruskiewich R."/>
            <person name="Bureau T."/>
            <person name="Miyao A."/>
            <person name="Hirochika H."/>
            <person name="Nishikawa T."/>
            <person name="Kadowaki K."/>
            <person name="Sugiura M."/>
            <person name="Burr B."/>
            <person name="Sasaki T."/>
        </authorList>
    </citation>
    <scope>NUCLEOTIDE SEQUENCE [LARGE SCALE GENOMIC DNA]</scope>
    <source>
        <strain evidence="2">cv. Nipponbare</strain>
    </source>
</reference>
<dbReference type="PaxDb" id="39947-A0A0P0XCJ2"/>
<proteinExistence type="predicted"/>
<gene>
    <name evidence="1" type="ordered locus">Os08g0191466</name>
    <name evidence="1" type="ORF">OSNPB_080191466</name>
</gene>
<dbReference type="EMBL" id="AP014964">
    <property type="protein sequence ID" value="BAT04175.1"/>
    <property type="molecule type" value="Genomic_DNA"/>
</dbReference>
<reference evidence="1 2" key="3">
    <citation type="journal article" date="2013" name="Rice">
        <title>Improvement of the Oryza sativa Nipponbare reference genome using next generation sequence and optical map data.</title>
        <authorList>
            <person name="Kawahara Y."/>
            <person name="de la Bastide M."/>
            <person name="Hamilton J.P."/>
            <person name="Kanamori H."/>
            <person name="McCombie W.R."/>
            <person name="Ouyang S."/>
            <person name="Schwartz D.C."/>
            <person name="Tanaka T."/>
            <person name="Wu J."/>
            <person name="Zhou S."/>
            <person name="Childs K.L."/>
            <person name="Davidson R.M."/>
            <person name="Lin H."/>
            <person name="Quesada-Ocampo L."/>
            <person name="Vaillancourt B."/>
            <person name="Sakai H."/>
            <person name="Lee S.S."/>
            <person name="Kim J."/>
            <person name="Numa H."/>
            <person name="Itoh T."/>
            <person name="Buell C.R."/>
            <person name="Matsumoto T."/>
        </authorList>
    </citation>
    <scope>NUCLEOTIDE SEQUENCE [LARGE SCALE GENOMIC DNA]</scope>
    <source>
        <strain evidence="2">cv. Nipponbare</strain>
    </source>
</reference>
<keyword evidence="2" id="KW-1185">Reference proteome</keyword>
<name>A0A0P0XCJ2_ORYSJ</name>
<dbReference type="eggNOG" id="ENOG502R5PQ">
    <property type="taxonomic scope" value="Eukaryota"/>
</dbReference>
<reference evidence="1 2" key="2">
    <citation type="journal article" date="2013" name="Plant Cell Physiol.">
        <title>Rice Annotation Project Database (RAP-DB): an integrative and interactive database for rice genomics.</title>
        <authorList>
            <person name="Sakai H."/>
            <person name="Lee S.S."/>
            <person name="Tanaka T."/>
            <person name="Numa H."/>
            <person name="Kim J."/>
            <person name="Kawahara Y."/>
            <person name="Wakimoto H."/>
            <person name="Yang C.C."/>
            <person name="Iwamoto M."/>
            <person name="Abe T."/>
            <person name="Yamada Y."/>
            <person name="Muto A."/>
            <person name="Inokuchi H."/>
            <person name="Ikemura T."/>
            <person name="Matsumoto T."/>
            <person name="Sasaki T."/>
            <person name="Itoh T."/>
        </authorList>
    </citation>
    <scope>NUCLEOTIDE SEQUENCE [LARGE SCALE GENOMIC DNA]</scope>
    <source>
        <strain evidence="2">cv. Nipponbare</strain>
    </source>
</reference>
<dbReference type="InParanoid" id="A0A0P0XCJ2"/>
<sequence length="90" mass="10300">MKCMFNEVDTLLGCQTSDDSNNGDISLLQSKPLLQCSLCSILAFNHIFRSIMHRDEVISIWIPDIWINSIENSIEFSTMRSYGTMTCDFL</sequence>
<evidence type="ECO:0000313" key="2">
    <source>
        <dbReference type="Proteomes" id="UP000059680"/>
    </source>
</evidence>
<dbReference type="Proteomes" id="UP000059680">
    <property type="component" value="Chromosome 8"/>
</dbReference>
<dbReference type="AlphaFoldDB" id="A0A0P0XCJ2"/>
<dbReference type="Gramene" id="Os08t0191466-00">
    <property type="protein sequence ID" value="Os08t0191466-00"/>
    <property type="gene ID" value="Os08g0191466"/>
</dbReference>
<evidence type="ECO:0000313" key="1">
    <source>
        <dbReference type="EMBL" id="BAT04175.1"/>
    </source>
</evidence>
<accession>A0A0P0XCJ2</accession>
<protein>
    <submittedName>
        <fullName evidence="1">Os08g0191466 protein</fullName>
    </submittedName>
</protein>
<organism evidence="1 2">
    <name type="scientific">Oryza sativa subsp. japonica</name>
    <name type="common">Rice</name>
    <dbReference type="NCBI Taxonomy" id="39947"/>
    <lineage>
        <taxon>Eukaryota</taxon>
        <taxon>Viridiplantae</taxon>
        <taxon>Streptophyta</taxon>
        <taxon>Embryophyta</taxon>
        <taxon>Tracheophyta</taxon>
        <taxon>Spermatophyta</taxon>
        <taxon>Magnoliopsida</taxon>
        <taxon>Liliopsida</taxon>
        <taxon>Poales</taxon>
        <taxon>Poaceae</taxon>
        <taxon>BOP clade</taxon>
        <taxon>Oryzoideae</taxon>
        <taxon>Oryzeae</taxon>
        <taxon>Oryzinae</taxon>
        <taxon>Oryza</taxon>
        <taxon>Oryza sativa</taxon>
    </lineage>
</organism>